<gene>
    <name evidence="1" type="ORF">V1525DRAFT_443815</name>
</gene>
<name>A0ACC3SZ42_LIPKO</name>
<sequence>MTELHYSEKTLQETLITILDPCEVPLAFDYHNRTHDVRPIATALLRWGYDRDSLAGDLWKRATDSPKKIEILRKLLRPCDARMVLPSPESGFVPRRPRTWQEVRSKFLQSDDLRASVISWTRDFYLDLLLAMMVPSRTPTPSDRSTATRNQATFRRKLFDRDGVVSLIGKVKDRLSPRPPPGTTYFSSATLQAARIIPFSASSYEELRQALSIFAGQSVETLLTGSQINDPSNGLLLDPTTHSSFGSFQFGIECRDKVYRLRKLYPNIDLPEMLARHDDEEQLLFGCNSHLVPRPSALLCNVHLAIGHVVRESNAFQTILEILEDEEEFNSGNTGGDYWLVTGASYLERKLRGLAASNYSDTIGSGSDEEETRVKS</sequence>
<organism evidence="1 2">
    <name type="scientific">Lipomyces kononenkoae</name>
    <name type="common">Yeast</name>
    <dbReference type="NCBI Taxonomy" id="34357"/>
    <lineage>
        <taxon>Eukaryota</taxon>
        <taxon>Fungi</taxon>
        <taxon>Dikarya</taxon>
        <taxon>Ascomycota</taxon>
        <taxon>Saccharomycotina</taxon>
        <taxon>Lipomycetes</taxon>
        <taxon>Lipomycetales</taxon>
        <taxon>Lipomycetaceae</taxon>
        <taxon>Lipomyces</taxon>
    </lineage>
</organism>
<accession>A0ACC3SZ42</accession>
<reference evidence="2" key="1">
    <citation type="journal article" date="2024" name="Front. Bioeng. Biotechnol.">
        <title>Genome-scale model development and genomic sequencing of the oleaginous clade Lipomyces.</title>
        <authorList>
            <person name="Czajka J.J."/>
            <person name="Han Y."/>
            <person name="Kim J."/>
            <person name="Mondo S.J."/>
            <person name="Hofstad B.A."/>
            <person name="Robles A."/>
            <person name="Haridas S."/>
            <person name="Riley R."/>
            <person name="LaButti K."/>
            <person name="Pangilinan J."/>
            <person name="Andreopoulos W."/>
            <person name="Lipzen A."/>
            <person name="Yan J."/>
            <person name="Wang M."/>
            <person name="Ng V."/>
            <person name="Grigoriev I.V."/>
            <person name="Spatafora J.W."/>
            <person name="Magnuson J.K."/>
            <person name="Baker S.E."/>
            <person name="Pomraning K.R."/>
        </authorList>
    </citation>
    <scope>NUCLEOTIDE SEQUENCE [LARGE SCALE GENOMIC DNA]</scope>
    <source>
        <strain evidence="2">CBS 7786</strain>
    </source>
</reference>
<dbReference type="Proteomes" id="UP001433508">
    <property type="component" value="Unassembled WGS sequence"/>
</dbReference>
<dbReference type="EMBL" id="MU971382">
    <property type="protein sequence ID" value="KAK9236670.1"/>
    <property type="molecule type" value="Genomic_DNA"/>
</dbReference>
<proteinExistence type="predicted"/>
<protein>
    <submittedName>
        <fullName evidence="1">Uncharacterized protein</fullName>
    </submittedName>
</protein>
<evidence type="ECO:0000313" key="2">
    <source>
        <dbReference type="Proteomes" id="UP001433508"/>
    </source>
</evidence>
<comment type="caution">
    <text evidence="1">The sequence shown here is derived from an EMBL/GenBank/DDBJ whole genome shotgun (WGS) entry which is preliminary data.</text>
</comment>
<evidence type="ECO:0000313" key="1">
    <source>
        <dbReference type="EMBL" id="KAK9236670.1"/>
    </source>
</evidence>
<keyword evidence="2" id="KW-1185">Reference proteome</keyword>